<accession>A0A2V1EEC2</accession>
<evidence type="ECO:0000313" key="2">
    <source>
        <dbReference type="Proteomes" id="UP000244855"/>
    </source>
</evidence>
<dbReference type="EMBL" id="KZ805302">
    <property type="protein sequence ID" value="PVI07780.1"/>
    <property type="molecule type" value="Genomic_DNA"/>
</dbReference>
<sequence length="246" mass="27678">MFVVRSTPLFRAFGIRGYSYLPMLMVQAHEIATSTIQEESLASGTIKQYNGTRNYFTRHFKGRKRVAARAKLDSNPSAYETACCHPDGDIRKRDLRTEVMCSIPPKKLLEITDRVSNRFQYLKSESTPVSAKDLGVAIGAIRSVSLEYQFCTTGLLPCAGGCGVTPKDAETLWKIYETLRLVQRIAETNCILHMLRVGGKLKSKETVAKSRAISINLREVHKLAYGIPFSLGHEQFPDTEMVQVWR</sequence>
<dbReference type="Proteomes" id="UP000244855">
    <property type="component" value="Unassembled WGS sequence"/>
</dbReference>
<evidence type="ECO:0000313" key="1">
    <source>
        <dbReference type="EMBL" id="PVI07780.1"/>
    </source>
</evidence>
<protein>
    <submittedName>
        <fullName evidence="1">Uncharacterized protein</fullName>
    </submittedName>
</protein>
<dbReference type="AlphaFoldDB" id="A0A2V1EEC2"/>
<proteinExistence type="predicted"/>
<keyword evidence="2" id="KW-1185">Reference proteome</keyword>
<organism evidence="1 2">
    <name type="scientific">Periconia macrospinosa</name>
    <dbReference type="NCBI Taxonomy" id="97972"/>
    <lineage>
        <taxon>Eukaryota</taxon>
        <taxon>Fungi</taxon>
        <taxon>Dikarya</taxon>
        <taxon>Ascomycota</taxon>
        <taxon>Pezizomycotina</taxon>
        <taxon>Dothideomycetes</taxon>
        <taxon>Pleosporomycetidae</taxon>
        <taxon>Pleosporales</taxon>
        <taxon>Massarineae</taxon>
        <taxon>Periconiaceae</taxon>
        <taxon>Periconia</taxon>
    </lineage>
</organism>
<gene>
    <name evidence="1" type="ORF">DM02DRAFT_621847</name>
</gene>
<name>A0A2V1EEC2_9PLEO</name>
<reference evidence="1 2" key="1">
    <citation type="journal article" date="2018" name="Sci. Rep.">
        <title>Comparative genomics provides insights into the lifestyle and reveals functional heterogeneity of dark septate endophytic fungi.</title>
        <authorList>
            <person name="Knapp D.G."/>
            <person name="Nemeth J.B."/>
            <person name="Barry K."/>
            <person name="Hainaut M."/>
            <person name="Henrissat B."/>
            <person name="Johnson J."/>
            <person name="Kuo A."/>
            <person name="Lim J.H.P."/>
            <person name="Lipzen A."/>
            <person name="Nolan M."/>
            <person name="Ohm R.A."/>
            <person name="Tamas L."/>
            <person name="Grigoriev I.V."/>
            <person name="Spatafora J.W."/>
            <person name="Nagy L.G."/>
            <person name="Kovacs G.M."/>
        </authorList>
    </citation>
    <scope>NUCLEOTIDE SEQUENCE [LARGE SCALE GENOMIC DNA]</scope>
    <source>
        <strain evidence="1 2">DSE2036</strain>
    </source>
</reference>